<dbReference type="AlphaFoldDB" id="A0A918T1K0"/>
<keyword evidence="2" id="KW-0472">Membrane</keyword>
<evidence type="ECO:0000256" key="2">
    <source>
        <dbReference type="SAM" id="Phobius"/>
    </source>
</evidence>
<evidence type="ECO:0000256" key="1">
    <source>
        <dbReference type="SAM" id="MobiDB-lite"/>
    </source>
</evidence>
<keyword evidence="2" id="KW-0812">Transmembrane</keyword>
<feature type="transmembrane region" description="Helical" evidence="2">
    <location>
        <begin position="122"/>
        <end position="143"/>
    </location>
</feature>
<keyword evidence="2" id="KW-1133">Transmembrane helix</keyword>
<name>A0A918T1K0_9ACTN</name>
<feature type="compositionally biased region" description="Low complexity" evidence="1">
    <location>
        <begin position="153"/>
        <end position="185"/>
    </location>
</feature>
<dbReference type="InterPro" id="IPR058330">
    <property type="entry name" value="DUF8017"/>
</dbReference>
<dbReference type="RefSeq" id="WP_189977464.1">
    <property type="nucleotide sequence ID" value="NZ_BMUL01000007.1"/>
</dbReference>
<dbReference type="EMBL" id="BMUL01000007">
    <property type="protein sequence ID" value="GHA84774.1"/>
    <property type="molecule type" value="Genomic_DNA"/>
</dbReference>
<accession>A0A918T1K0</accession>
<reference evidence="4" key="2">
    <citation type="submission" date="2020-09" db="EMBL/GenBank/DDBJ databases">
        <authorList>
            <person name="Sun Q."/>
            <person name="Ohkuma M."/>
        </authorList>
    </citation>
    <scope>NUCLEOTIDE SEQUENCE</scope>
    <source>
        <strain evidence="4">JCM 4518</strain>
    </source>
</reference>
<feature type="compositionally biased region" description="Pro residues" evidence="1">
    <location>
        <begin position="47"/>
        <end position="60"/>
    </location>
</feature>
<evidence type="ECO:0000259" key="3">
    <source>
        <dbReference type="Pfam" id="PF26056"/>
    </source>
</evidence>
<evidence type="ECO:0000313" key="4">
    <source>
        <dbReference type="EMBL" id="GHA84774.1"/>
    </source>
</evidence>
<feature type="compositionally biased region" description="Low complexity" evidence="1">
    <location>
        <begin position="1"/>
        <end position="46"/>
    </location>
</feature>
<dbReference type="Proteomes" id="UP000644020">
    <property type="component" value="Unassembled WGS sequence"/>
</dbReference>
<keyword evidence="5" id="KW-1185">Reference proteome</keyword>
<dbReference type="Pfam" id="PF26056">
    <property type="entry name" value="DUF8017"/>
    <property type="match status" value="1"/>
</dbReference>
<proteinExistence type="predicted"/>
<feature type="region of interest" description="Disordered" evidence="1">
    <location>
        <begin position="147"/>
        <end position="200"/>
    </location>
</feature>
<protein>
    <recommendedName>
        <fullName evidence="3">DUF8017 domain-containing protein</fullName>
    </recommendedName>
</protein>
<organism evidence="4 5">
    <name type="scientific">Streptomyces termitum</name>
    <dbReference type="NCBI Taxonomy" id="67368"/>
    <lineage>
        <taxon>Bacteria</taxon>
        <taxon>Bacillati</taxon>
        <taxon>Actinomycetota</taxon>
        <taxon>Actinomycetes</taxon>
        <taxon>Kitasatosporales</taxon>
        <taxon>Streptomycetaceae</taxon>
        <taxon>Streptomyces</taxon>
    </lineage>
</organism>
<reference evidence="4" key="1">
    <citation type="journal article" date="2014" name="Int. J. Syst. Evol. Microbiol.">
        <title>Complete genome sequence of Corynebacterium casei LMG S-19264T (=DSM 44701T), isolated from a smear-ripened cheese.</title>
        <authorList>
            <consortium name="US DOE Joint Genome Institute (JGI-PGF)"/>
            <person name="Walter F."/>
            <person name="Albersmeier A."/>
            <person name="Kalinowski J."/>
            <person name="Ruckert C."/>
        </authorList>
    </citation>
    <scope>NUCLEOTIDE SEQUENCE</scope>
    <source>
        <strain evidence="4">JCM 4518</strain>
    </source>
</reference>
<feature type="compositionally biased region" description="Low complexity" evidence="1">
    <location>
        <begin position="62"/>
        <end position="103"/>
    </location>
</feature>
<gene>
    <name evidence="4" type="ORF">GCM10010305_30650</name>
</gene>
<comment type="caution">
    <text evidence="4">The sequence shown here is derived from an EMBL/GenBank/DDBJ whole genome shotgun (WGS) entry which is preliminary data.</text>
</comment>
<feature type="region of interest" description="Disordered" evidence="1">
    <location>
        <begin position="1"/>
        <end position="118"/>
    </location>
</feature>
<sequence length="393" mass="41279">MWPGQQPPGGEQNPQDQNQNPYQQPGYQQPNPYQQPTQPAFPQQSGYPPPPGQPGQPGQPPQGGYPTQPGYPQQGQGQGYPQQGYAQPNPYQQPTVPQYQVPGSLPPQGPGGGGDNNKKTKLIAIVAAAAVVVAAGVTGFLLLNKNDDKEPVAGKPSTGTSSTPPAGGTGSASAAPEPSGAPSTGLDNPRDGEDFKPTIPGWKVVHNPKYGTLFDVPPEWDVLKPGMSVGVEDEKRNDGMPLVTMSGPTQYKSEWCTFDSDKNGRPETWGLASAGTKGGQGAKDTASAARGEAGTWVWGAYAQHMPEKSIKISQAQPYTTKSGLKGSMATATAPNVTKRNKCETDGKSLAFTFITAKGDYSTFVLYTAAGVKDEIPDATIQKILSTVRLSNSS</sequence>
<evidence type="ECO:0000313" key="5">
    <source>
        <dbReference type="Proteomes" id="UP000644020"/>
    </source>
</evidence>
<feature type="domain" description="DUF8017" evidence="3">
    <location>
        <begin position="196"/>
        <end position="390"/>
    </location>
</feature>